<accession>A0A839IRD4</accession>
<dbReference type="EMBL" id="JACJFM010000015">
    <property type="protein sequence ID" value="MBB1487498.1"/>
    <property type="molecule type" value="Genomic_DNA"/>
</dbReference>
<reference evidence="2 3" key="1">
    <citation type="submission" date="2020-08" db="EMBL/GenBank/DDBJ databases">
        <title>Oceanospirillum sp. nov. isolated from marine sediment.</title>
        <authorList>
            <person name="Ji X."/>
        </authorList>
    </citation>
    <scope>NUCLEOTIDE SEQUENCE [LARGE SCALE GENOMIC DNA]</scope>
    <source>
        <strain evidence="2 3">D5</strain>
    </source>
</reference>
<evidence type="ECO:0000313" key="3">
    <source>
        <dbReference type="Proteomes" id="UP000565262"/>
    </source>
</evidence>
<gene>
    <name evidence="2" type="ORF">H4O21_12855</name>
</gene>
<dbReference type="AlphaFoldDB" id="A0A839IRD4"/>
<evidence type="ECO:0000313" key="2">
    <source>
        <dbReference type="EMBL" id="MBB1487498.1"/>
    </source>
</evidence>
<proteinExistence type="predicted"/>
<dbReference type="SUPFAM" id="SSF55909">
    <property type="entry name" value="Pentein"/>
    <property type="match status" value="1"/>
</dbReference>
<evidence type="ECO:0000256" key="1">
    <source>
        <dbReference type="ARBA" id="ARBA00022801"/>
    </source>
</evidence>
<dbReference type="Proteomes" id="UP000565262">
    <property type="component" value="Unassembled WGS sequence"/>
</dbReference>
<protein>
    <submittedName>
        <fullName evidence="2">Agmatine deiminase family protein</fullName>
    </submittedName>
</protein>
<dbReference type="Gene3D" id="3.75.10.10">
    <property type="entry name" value="L-arginine/glycine Amidinotransferase, Chain A"/>
    <property type="match status" value="1"/>
</dbReference>
<keyword evidence="1" id="KW-0378">Hydrolase</keyword>
<dbReference type="InterPro" id="IPR007466">
    <property type="entry name" value="Peptidyl-Arg-deiminase_porph"/>
</dbReference>
<dbReference type="GO" id="GO:0004668">
    <property type="term" value="F:protein-arginine deiminase activity"/>
    <property type="evidence" value="ECO:0007669"/>
    <property type="project" value="InterPro"/>
</dbReference>
<organism evidence="2 3">
    <name type="scientific">Oceanospirillum sediminis</name>
    <dbReference type="NCBI Taxonomy" id="2760088"/>
    <lineage>
        <taxon>Bacteria</taxon>
        <taxon>Pseudomonadati</taxon>
        <taxon>Pseudomonadota</taxon>
        <taxon>Gammaproteobacteria</taxon>
        <taxon>Oceanospirillales</taxon>
        <taxon>Oceanospirillaceae</taxon>
        <taxon>Oceanospirillum</taxon>
    </lineage>
</organism>
<dbReference type="Pfam" id="PF04371">
    <property type="entry name" value="PAD_porph"/>
    <property type="match status" value="1"/>
</dbReference>
<comment type="caution">
    <text evidence="2">The sequence shown here is derived from an EMBL/GenBank/DDBJ whole genome shotgun (WGS) entry which is preliminary data.</text>
</comment>
<dbReference type="GO" id="GO:0047632">
    <property type="term" value="F:agmatine deiminase activity"/>
    <property type="evidence" value="ECO:0007669"/>
    <property type="project" value="TreeGrafter"/>
</dbReference>
<dbReference type="PANTHER" id="PTHR31377:SF0">
    <property type="entry name" value="AGMATINE DEIMINASE-RELATED"/>
    <property type="match status" value="1"/>
</dbReference>
<dbReference type="PANTHER" id="PTHR31377">
    <property type="entry name" value="AGMATINE DEIMINASE-RELATED"/>
    <property type="match status" value="1"/>
</dbReference>
<dbReference type="GO" id="GO:0009446">
    <property type="term" value="P:putrescine biosynthetic process"/>
    <property type="evidence" value="ECO:0007669"/>
    <property type="project" value="InterPro"/>
</dbReference>
<dbReference type="RefSeq" id="WP_182809271.1">
    <property type="nucleotide sequence ID" value="NZ_JACJFM010000015.1"/>
</dbReference>
<name>A0A839IRD4_9GAMM</name>
<sequence>MSTPINQASAYRLLPEWAPQSGVMLTWPHADSDWAPFLEQVEPVFFEIAEAIAHREKVLISVASEEKQQQIQQHFQALNLDTQLSVIVIPTNDTWARDHGPITVLKANEDGHQKPVLLNFTFNGWGNKFDAALDTQINERLAEKNAFACEMETLDIVLEGGSIEVDGFGTLLTTSECLLAPTRNPDLSKEQLETLLAEKFGLERFLWLDHGYLAGDDTDSHIDTLARLCDPHTIAYVQCTDSNDEHFTALQAMEAQLKTFTDYQGKPYKLVPLPMAPACYSEESDRLPSTYANFLIINGAVLLPIYGDQEKDGLAISRMKIAFPEHDILAINCRPIVEQYGSLHCLTMQLPEGVLA</sequence>
<keyword evidence="3" id="KW-1185">Reference proteome</keyword>